<dbReference type="AlphaFoldDB" id="G2YGS2"/>
<gene>
    <name evidence="1" type="ORF">BofuT4_uP022240.1</name>
</gene>
<dbReference type="HOGENOM" id="CLU_2830927_0_0_1"/>
<dbReference type="EMBL" id="FQ790332">
    <property type="protein sequence ID" value="CCD50956.1"/>
    <property type="molecule type" value="Genomic_DNA"/>
</dbReference>
<evidence type="ECO:0000313" key="2">
    <source>
        <dbReference type="Proteomes" id="UP000008177"/>
    </source>
</evidence>
<sequence length="66" mass="7462">MGLSVNESLRPESCAHRGYLDRYTMQWRQGNLRLAPGSVVIRWVSLQRLEGSAPTASRCDGTKRSR</sequence>
<proteinExistence type="predicted"/>
<protein>
    <submittedName>
        <fullName evidence="1">Uncharacterized protein</fullName>
    </submittedName>
</protein>
<dbReference type="InParanoid" id="G2YGS2"/>
<dbReference type="Proteomes" id="UP000008177">
    <property type="component" value="Unplaced contigs"/>
</dbReference>
<accession>G2YGS2</accession>
<reference evidence="2" key="1">
    <citation type="journal article" date="2011" name="PLoS Genet.">
        <title>Genomic analysis of the necrotrophic fungal pathogens Sclerotinia sclerotiorum and Botrytis cinerea.</title>
        <authorList>
            <person name="Amselem J."/>
            <person name="Cuomo C.A."/>
            <person name="van Kan J.A."/>
            <person name="Viaud M."/>
            <person name="Benito E.P."/>
            <person name="Couloux A."/>
            <person name="Coutinho P.M."/>
            <person name="de Vries R.P."/>
            <person name="Dyer P.S."/>
            <person name="Fillinger S."/>
            <person name="Fournier E."/>
            <person name="Gout L."/>
            <person name="Hahn M."/>
            <person name="Kohn L."/>
            <person name="Lapalu N."/>
            <person name="Plummer K.M."/>
            <person name="Pradier J.M."/>
            <person name="Quevillon E."/>
            <person name="Sharon A."/>
            <person name="Simon A."/>
            <person name="ten Have A."/>
            <person name="Tudzynski B."/>
            <person name="Tudzynski P."/>
            <person name="Wincker P."/>
            <person name="Andrew M."/>
            <person name="Anthouard V."/>
            <person name="Beever R.E."/>
            <person name="Beffa R."/>
            <person name="Benoit I."/>
            <person name="Bouzid O."/>
            <person name="Brault B."/>
            <person name="Chen Z."/>
            <person name="Choquer M."/>
            <person name="Collemare J."/>
            <person name="Cotton P."/>
            <person name="Danchin E.G."/>
            <person name="Da Silva C."/>
            <person name="Gautier A."/>
            <person name="Giraud C."/>
            <person name="Giraud T."/>
            <person name="Gonzalez C."/>
            <person name="Grossetete S."/>
            <person name="Guldener U."/>
            <person name="Henrissat B."/>
            <person name="Howlett B.J."/>
            <person name="Kodira C."/>
            <person name="Kretschmer M."/>
            <person name="Lappartient A."/>
            <person name="Leroch M."/>
            <person name="Levis C."/>
            <person name="Mauceli E."/>
            <person name="Neuveglise C."/>
            <person name="Oeser B."/>
            <person name="Pearson M."/>
            <person name="Poulain J."/>
            <person name="Poussereau N."/>
            <person name="Quesneville H."/>
            <person name="Rascle C."/>
            <person name="Schumacher J."/>
            <person name="Segurens B."/>
            <person name="Sexton A."/>
            <person name="Silva E."/>
            <person name="Sirven C."/>
            <person name="Soanes D.M."/>
            <person name="Talbot N.J."/>
            <person name="Templeton M."/>
            <person name="Yandava C."/>
            <person name="Yarden O."/>
            <person name="Zeng Q."/>
            <person name="Rollins J.A."/>
            <person name="Lebrun M.H."/>
            <person name="Dickman M."/>
        </authorList>
    </citation>
    <scope>NUCLEOTIDE SEQUENCE [LARGE SCALE GENOMIC DNA]</scope>
    <source>
        <strain evidence="2">T4</strain>
    </source>
</reference>
<evidence type="ECO:0000313" key="1">
    <source>
        <dbReference type="EMBL" id="CCD50956.1"/>
    </source>
</evidence>
<name>G2YGS2_BOTF4</name>
<organism evidence="1 2">
    <name type="scientific">Botryotinia fuckeliana (strain T4)</name>
    <name type="common">Noble rot fungus</name>
    <name type="synonym">Botrytis cinerea</name>
    <dbReference type="NCBI Taxonomy" id="999810"/>
    <lineage>
        <taxon>Eukaryota</taxon>
        <taxon>Fungi</taxon>
        <taxon>Dikarya</taxon>
        <taxon>Ascomycota</taxon>
        <taxon>Pezizomycotina</taxon>
        <taxon>Leotiomycetes</taxon>
        <taxon>Helotiales</taxon>
        <taxon>Sclerotiniaceae</taxon>
        <taxon>Botrytis</taxon>
    </lineage>
</organism>